<sequence>MTTISRPRPTATVRPRTSRQPATSPSEWSLASVGEWLRSPVAPYYLVLASAGILTALGLVMVLSASGPRSFVDSGSSYTVFLEQVAFAGVGIVLALVGSRVPVRWWKRMAFPAILLALGLQAAVFTGLGVEFQGNRNWISIAGFSLQPSEFGKLALVVFGAAVLANRRKVIHRIVPATAPFVFPFGLVLVGLVLQGHDLGTAMIMVAIVVGMLWAAGLPAKWFVGVGAVAAGGVAFLAAGSANRMQRIQVWLGDICDSPHAANGGCFQKVHAEYALADGGWWGLGLGASREKWGLLPEPHNDFILAIIGEELGLPGTMAVLLLFAVLAYACFRIVSQSDDPFIRLATAGVMIWLLGQALLNIGSVIGMLPIIGVPLPLVSSGGSALIAALIGVGLLLALARSVPGAAERLKARPSALRRTLAVVPTRRAAGRGSRR</sequence>
<evidence type="ECO:0000256" key="19">
    <source>
        <dbReference type="ARBA" id="ARBA00044770"/>
    </source>
</evidence>
<evidence type="ECO:0000313" key="24">
    <source>
        <dbReference type="EMBL" id="GGK68610.1"/>
    </source>
</evidence>
<dbReference type="InterPro" id="IPR018365">
    <property type="entry name" value="Cell_cycle_FtsW-rel_CS"/>
</dbReference>
<proteinExistence type="inferred from homology"/>
<organism evidence="24 25">
    <name type="scientific">Ornithinimicrobium pekingense</name>
    <dbReference type="NCBI Taxonomy" id="384677"/>
    <lineage>
        <taxon>Bacteria</taxon>
        <taxon>Bacillati</taxon>
        <taxon>Actinomycetota</taxon>
        <taxon>Actinomycetes</taxon>
        <taxon>Micrococcales</taxon>
        <taxon>Ornithinimicrobiaceae</taxon>
        <taxon>Ornithinimicrobium</taxon>
    </lineage>
</organism>
<dbReference type="EMBL" id="BMLB01000003">
    <property type="protein sequence ID" value="GGK68610.1"/>
    <property type="molecule type" value="Genomic_DNA"/>
</dbReference>
<gene>
    <name evidence="24" type="ORF">GCM10011509_16270</name>
</gene>
<accession>A0ABQ2F8C0</accession>
<evidence type="ECO:0000256" key="12">
    <source>
        <dbReference type="ARBA" id="ARBA00023306"/>
    </source>
</evidence>
<keyword evidence="5" id="KW-0328">Glycosyltransferase</keyword>
<dbReference type="NCBIfam" id="TIGR02614">
    <property type="entry name" value="ftsW"/>
    <property type="match status" value="1"/>
</dbReference>
<comment type="similarity">
    <text evidence="16">Belongs to the SEDS family. FtsW subfamily.</text>
</comment>
<evidence type="ECO:0000256" key="8">
    <source>
        <dbReference type="ARBA" id="ARBA00022960"/>
    </source>
</evidence>
<keyword evidence="25" id="KW-1185">Reference proteome</keyword>
<keyword evidence="6" id="KW-0808">Transferase</keyword>
<protein>
    <recommendedName>
        <fullName evidence="17">Probable peptidoglycan glycosyltransferase FtsW</fullName>
        <ecNumber evidence="19">2.4.99.28</ecNumber>
    </recommendedName>
    <alternativeName>
        <fullName evidence="18">Cell division protein FtsW</fullName>
    </alternativeName>
    <alternativeName>
        <fullName evidence="15">Cell wall polymerase</fullName>
    </alternativeName>
    <alternativeName>
        <fullName evidence="14">Peptidoglycan polymerase</fullName>
    </alternativeName>
</protein>
<evidence type="ECO:0000256" key="23">
    <source>
        <dbReference type="SAM" id="Phobius"/>
    </source>
</evidence>
<feature type="transmembrane region" description="Helical" evidence="23">
    <location>
        <begin position="199"/>
        <end position="216"/>
    </location>
</feature>
<dbReference type="InterPro" id="IPR013437">
    <property type="entry name" value="FtsW"/>
</dbReference>
<evidence type="ECO:0000256" key="20">
    <source>
        <dbReference type="ARBA" id="ARBA00049902"/>
    </source>
</evidence>
<feature type="transmembrane region" description="Helical" evidence="23">
    <location>
        <begin position="44"/>
        <end position="66"/>
    </location>
</feature>
<evidence type="ECO:0000256" key="14">
    <source>
        <dbReference type="ARBA" id="ARBA00032370"/>
    </source>
</evidence>
<dbReference type="PROSITE" id="PS00428">
    <property type="entry name" value="FTSW_RODA_SPOVE"/>
    <property type="match status" value="1"/>
</dbReference>
<feature type="compositionally biased region" description="Low complexity" evidence="22">
    <location>
        <begin position="1"/>
        <end position="19"/>
    </location>
</feature>
<comment type="pathway">
    <text evidence="2">Cell wall biogenesis; peptidoglycan biosynthesis.</text>
</comment>
<feature type="region of interest" description="Disordered" evidence="22">
    <location>
        <begin position="1"/>
        <end position="26"/>
    </location>
</feature>
<keyword evidence="3" id="KW-1003">Cell membrane</keyword>
<feature type="transmembrane region" description="Helical" evidence="23">
    <location>
        <begin position="150"/>
        <end position="167"/>
    </location>
</feature>
<evidence type="ECO:0000256" key="16">
    <source>
        <dbReference type="ARBA" id="ARBA00038053"/>
    </source>
</evidence>
<evidence type="ECO:0000256" key="15">
    <source>
        <dbReference type="ARBA" id="ARBA00033270"/>
    </source>
</evidence>
<evidence type="ECO:0000256" key="22">
    <source>
        <dbReference type="SAM" id="MobiDB-lite"/>
    </source>
</evidence>
<dbReference type="PANTHER" id="PTHR30474:SF2">
    <property type="entry name" value="PEPTIDOGLYCAN GLYCOSYLTRANSFERASE FTSW-RELATED"/>
    <property type="match status" value="1"/>
</dbReference>
<comment type="function">
    <text evidence="21">Peptidoglycan polymerase that is essential for cell division.</text>
</comment>
<evidence type="ECO:0000256" key="17">
    <source>
        <dbReference type="ARBA" id="ARBA00041185"/>
    </source>
</evidence>
<dbReference type="EC" id="2.4.99.28" evidence="19"/>
<comment type="caution">
    <text evidence="24">The sequence shown here is derived from an EMBL/GenBank/DDBJ whole genome shotgun (WGS) entry which is preliminary data.</text>
</comment>
<evidence type="ECO:0000256" key="7">
    <source>
        <dbReference type="ARBA" id="ARBA00022692"/>
    </source>
</evidence>
<evidence type="ECO:0000256" key="3">
    <source>
        <dbReference type="ARBA" id="ARBA00022475"/>
    </source>
</evidence>
<evidence type="ECO:0000256" key="21">
    <source>
        <dbReference type="ARBA" id="ARBA00049966"/>
    </source>
</evidence>
<evidence type="ECO:0000256" key="4">
    <source>
        <dbReference type="ARBA" id="ARBA00022618"/>
    </source>
</evidence>
<keyword evidence="13" id="KW-0961">Cell wall biogenesis/degradation</keyword>
<evidence type="ECO:0000313" key="25">
    <source>
        <dbReference type="Proteomes" id="UP000662111"/>
    </source>
</evidence>
<dbReference type="RefSeq" id="WP_022921512.1">
    <property type="nucleotide sequence ID" value="NZ_BMLB01000003.1"/>
</dbReference>
<reference evidence="25" key="1">
    <citation type="journal article" date="2019" name="Int. J. Syst. Evol. Microbiol.">
        <title>The Global Catalogue of Microorganisms (GCM) 10K type strain sequencing project: providing services to taxonomists for standard genome sequencing and annotation.</title>
        <authorList>
            <consortium name="The Broad Institute Genomics Platform"/>
            <consortium name="The Broad Institute Genome Sequencing Center for Infectious Disease"/>
            <person name="Wu L."/>
            <person name="Ma J."/>
        </authorList>
    </citation>
    <scope>NUCLEOTIDE SEQUENCE [LARGE SCALE GENOMIC DNA]</scope>
    <source>
        <strain evidence="25">CGMCC 1.5362</strain>
    </source>
</reference>
<evidence type="ECO:0000256" key="5">
    <source>
        <dbReference type="ARBA" id="ARBA00022676"/>
    </source>
</evidence>
<feature type="transmembrane region" description="Helical" evidence="23">
    <location>
        <begin position="78"/>
        <end position="97"/>
    </location>
</feature>
<feature type="transmembrane region" description="Helical" evidence="23">
    <location>
        <begin position="378"/>
        <end position="400"/>
    </location>
</feature>
<dbReference type="Pfam" id="PF01098">
    <property type="entry name" value="FTSW_RODA_SPOVE"/>
    <property type="match status" value="1"/>
</dbReference>
<keyword evidence="7 23" id="KW-0812">Transmembrane</keyword>
<dbReference type="InterPro" id="IPR001182">
    <property type="entry name" value="FtsW/RodA"/>
</dbReference>
<dbReference type="Proteomes" id="UP000662111">
    <property type="component" value="Unassembled WGS sequence"/>
</dbReference>
<feature type="transmembrane region" description="Helical" evidence="23">
    <location>
        <begin position="303"/>
        <end position="330"/>
    </location>
</feature>
<comment type="subcellular location">
    <subcellularLocation>
        <location evidence="1">Cell membrane</location>
        <topology evidence="1">Multi-pass membrane protein</topology>
    </subcellularLocation>
</comment>
<evidence type="ECO:0000256" key="10">
    <source>
        <dbReference type="ARBA" id="ARBA00022989"/>
    </source>
</evidence>
<feature type="transmembrane region" description="Helical" evidence="23">
    <location>
        <begin position="174"/>
        <end position="193"/>
    </location>
</feature>
<keyword evidence="12" id="KW-0131">Cell cycle</keyword>
<dbReference type="GO" id="GO:0051301">
    <property type="term" value="P:cell division"/>
    <property type="evidence" value="ECO:0007669"/>
    <property type="project" value="UniProtKB-KW"/>
</dbReference>
<feature type="transmembrane region" description="Helical" evidence="23">
    <location>
        <begin position="223"/>
        <end position="242"/>
    </location>
</feature>
<keyword evidence="10 23" id="KW-1133">Transmembrane helix</keyword>
<feature type="transmembrane region" description="Helical" evidence="23">
    <location>
        <begin position="109"/>
        <end position="130"/>
    </location>
</feature>
<feature type="transmembrane region" description="Helical" evidence="23">
    <location>
        <begin position="342"/>
        <end position="372"/>
    </location>
</feature>
<keyword evidence="8" id="KW-0133">Cell shape</keyword>
<dbReference type="PANTHER" id="PTHR30474">
    <property type="entry name" value="CELL CYCLE PROTEIN"/>
    <property type="match status" value="1"/>
</dbReference>
<evidence type="ECO:0000256" key="1">
    <source>
        <dbReference type="ARBA" id="ARBA00004651"/>
    </source>
</evidence>
<keyword evidence="11 23" id="KW-0472">Membrane</keyword>
<evidence type="ECO:0000256" key="11">
    <source>
        <dbReference type="ARBA" id="ARBA00023136"/>
    </source>
</evidence>
<name>A0ABQ2F8C0_9MICO</name>
<keyword evidence="4 24" id="KW-0132">Cell division</keyword>
<comment type="catalytic activity">
    <reaction evidence="20">
        <text>[GlcNAc-(1-&gt;4)-Mur2Ac(oyl-L-Ala-gamma-D-Glu-L-Lys-D-Ala-D-Ala)](n)-di-trans,octa-cis-undecaprenyl diphosphate + beta-D-GlcNAc-(1-&gt;4)-Mur2Ac(oyl-L-Ala-gamma-D-Glu-L-Lys-D-Ala-D-Ala)-di-trans,octa-cis-undecaprenyl diphosphate = [GlcNAc-(1-&gt;4)-Mur2Ac(oyl-L-Ala-gamma-D-Glu-L-Lys-D-Ala-D-Ala)](n+1)-di-trans,octa-cis-undecaprenyl diphosphate + di-trans,octa-cis-undecaprenyl diphosphate + H(+)</text>
        <dbReference type="Rhea" id="RHEA:23708"/>
        <dbReference type="Rhea" id="RHEA-COMP:9602"/>
        <dbReference type="Rhea" id="RHEA-COMP:9603"/>
        <dbReference type="ChEBI" id="CHEBI:15378"/>
        <dbReference type="ChEBI" id="CHEBI:58405"/>
        <dbReference type="ChEBI" id="CHEBI:60033"/>
        <dbReference type="ChEBI" id="CHEBI:78435"/>
        <dbReference type="EC" id="2.4.99.28"/>
    </reaction>
</comment>
<evidence type="ECO:0000256" key="18">
    <source>
        <dbReference type="ARBA" id="ARBA00041418"/>
    </source>
</evidence>
<evidence type="ECO:0000256" key="13">
    <source>
        <dbReference type="ARBA" id="ARBA00023316"/>
    </source>
</evidence>
<evidence type="ECO:0000256" key="9">
    <source>
        <dbReference type="ARBA" id="ARBA00022984"/>
    </source>
</evidence>
<evidence type="ECO:0000256" key="6">
    <source>
        <dbReference type="ARBA" id="ARBA00022679"/>
    </source>
</evidence>
<keyword evidence="9" id="KW-0573">Peptidoglycan synthesis</keyword>
<evidence type="ECO:0000256" key="2">
    <source>
        <dbReference type="ARBA" id="ARBA00004752"/>
    </source>
</evidence>